<protein>
    <submittedName>
        <fullName evidence="1">MaoC family dehydratase</fullName>
    </submittedName>
</protein>
<dbReference type="InterPro" id="IPR052342">
    <property type="entry name" value="MCH/BMMD"/>
</dbReference>
<dbReference type="PANTHER" id="PTHR43664">
    <property type="entry name" value="MONOAMINE OXIDASE-RELATED"/>
    <property type="match status" value="1"/>
</dbReference>
<dbReference type="Proteomes" id="UP001282474">
    <property type="component" value="Unassembled WGS sequence"/>
</dbReference>
<evidence type="ECO:0000313" key="2">
    <source>
        <dbReference type="Proteomes" id="UP001282474"/>
    </source>
</evidence>
<sequence length="340" mass="36207">MSAAIPKETARTAEGPYFDELAVGQVFGGAPGVTLTSGHAATHQSIVGDRLALPLDEELSRAVTGQATLAHPALVWDVAIGQSTLATHHVKANLFYRGLVLRRTPLIGDTLRTSTEVVALRRNKARPGRRPTGLAALRITTTDQHDRPVLDFWRCAMLPLRDPEAGTHHAADLDAVGAEPDDAGLAAVVRGWRLDRFARRVAGPRFADLAEGMVWEVGGGDVVSGAPELARLTLNVAMVHHDRHAAGGRRLVYGGHTIGVALAQAARALPSIVTVAGWHSCDHLGPVHEGDTLYSTVAVERLRSLGEHGGLAHLRSQVRAVGGDEPARSVLDWRYAVVLA</sequence>
<dbReference type="CDD" id="cd03451">
    <property type="entry name" value="FkbR2"/>
    <property type="match status" value="1"/>
</dbReference>
<dbReference type="RefSeq" id="WP_196790401.1">
    <property type="nucleotide sequence ID" value="NZ_JABXWF010000049.1"/>
</dbReference>
<proteinExistence type="predicted"/>
<keyword evidence="2" id="KW-1185">Reference proteome</keyword>
<dbReference type="InterPro" id="IPR029069">
    <property type="entry name" value="HotDog_dom_sf"/>
</dbReference>
<dbReference type="Gene3D" id="3.10.129.10">
    <property type="entry name" value="Hotdog Thioesterase"/>
    <property type="match status" value="2"/>
</dbReference>
<dbReference type="SUPFAM" id="SSF54637">
    <property type="entry name" value="Thioesterase/thiol ester dehydrase-isomerase"/>
    <property type="match status" value="2"/>
</dbReference>
<comment type="caution">
    <text evidence="1">The sequence shown here is derived from an EMBL/GenBank/DDBJ whole genome shotgun (WGS) entry which is preliminary data.</text>
</comment>
<dbReference type="PANTHER" id="PTHR43664:SF1">
    <property type="entry name" value="BETA-METHYLMALYL-COA DEHYDRATASE"/>
    <property type="match status" value="1"/>
</dbReference>
<accession>A0ABU4N3Q3</accession>
<dbReference type="EMBL" id="JARAWJ010000063">
    <property type="protein sequence ID" value="MDX3043942.1"/>
    <property type="molecule type" value="Genomic_DNA"/>
</dbReference>
<name>A0ABU4N3Q3_9ACTN</name>
<evidence type="ECO:0000313" key="1">
    <source>
        <dbReference type="EMBL" id="MDX3043942.1"/>
    </source>
</evidence>
<organism evidence="1 2">
    <name type="scientific">Streptomyces caniscabiei</name>
    <dbReference type="NCBI Taxonomy" id="2746961"/>
    <lineage>
        <taxon>Bacteria</taxon>
        <taxon>Bacillati</taxon>
        <taxon>Actinomycetota</taxon>
        <taxon>Actinomycetes</taxon>
        <taxon>Kitasatosporales</taxon>
        <taxon>Streptomycetaceae</taxon>
        <taxon>Streptomyces</taxon>
    </lineage>
</organism>
<gene>
    <name evidence="1" type="ORF">PV383_43305</name>
</gene>
<reference evidence="1 2" key="1">
    <citation type="journal article" date="2023" name="Microb. Genom.">
        <title>Mesoterricola silvestris gen. nov., sp. nov., Mesoterricola sediminis sp. nov., Geothrix oryzae sp. nov., Geothrix edaphica sp. nov., Geothrix rubra sp. nov., and Geothrix limicola sp. nov., six novel members of Acidobacteriota isolated from soils.</title>
        <authorList>
            <person name="Weisberg A.J."/>
            <person name="Pearce E."/>
            <person name="Kramer C.G."/>
            <person name="Chang J.H."/>
            <person name="Clarke C.R."/>
        </authorList>
    </citation>
    <scope>NUCLEOTIDE SEQUENCE [LARGE SCALE GENOMIC DNA]</scope>
    <source>
        <strain evidence="1 2">NE20-4-1</strain>
    </source>
</reference>